<dbReference type="InterPro" id="IPR057253">
    <property type="entry name" value="CoiA-like_N"/>
</dbReference>
<evidence type="ECO:0000259" key="1">
    <source>
        <dbReference type="Pfam" id="PF06054"/>
    </source>
</evidence>
<evidence type="ECO:0000259" key="2">
    <source>
        <dbReference type="Pfam" id="PF25164"/>
    </source>
</evidence>
<dbReference type="KEGG" id="bxi:BK049_02485"/>
<proteinExistence type="predicted"/>
<evidence type="ECO:0000259" key="3">
    <source>
        <dbReference type="Pfam" id="PF25166"/>
    </source>
</evidence>
<dbReference type="Pfam" id="PF25166">
    <property type="entry name" value="CoiA_C"/>
    <property type="match status" value="1"/>
</dbReference>
<dbReference type="InterPro" id="IPR057252">
    <property type="entry name" value="CoiA_C"/>
</dbReference>
<organism evidence="4 5">
    <name type="scientific">Bacillus xiamenensis</name>
    <dbReference type="NCBI Taxonomy" id="1178537"/>
    <lineage>
        <taxon>Bacteria</taxon>
        <taxon>Bacillati</taxon>
        <taxon>Bacillota</taxon>
        <taxon>Bacilli</taxon>
        <taxon>Bacillales</taxon>
        <taxon>Bacillaceae</taxon>
        <taxon>Bacillus</taxon>
    </lineage>
</organism>
<name>A0AAC9NAN6_9BACI</name>
<reference evidence="4 5" key="1">
    <citation type="submission" date="2016-10" db="EMBL/GenBank/DDBJ databases">
        <title>Whole genome sequence of hyper active fibrinolysis bacterium Bacillus pumilus strain VV3 isolated from fermented rice.</title>
        <authorList>
            <person name="Mariadas V.A."/>
            <person name="Vijayaraghavan P."/>
            <person name="Dhandapani V."/>
        </authorList>
    </citation>
    <scope>NUCLEOTIDE SEQUENCE [LARGE SCALE GENOMIC DNA]</scope>
    <source>
        <strain evidence="4 5">VV3</strain>
    </source>
</reference>
<dbReference type="Pfam" id="PF25164">
    <property type="entry name" value="CoiA_N"/>
    <property type="match status" value="1"/>
</dbReference>
<evidence type="ECO:0000313" key="5">
    <source>
        <dbReference type="Proteomes" id="UP000177709"/>
    </source>
</evidence>
<gene>
    <name evidence="4" type="ORF">BK049_02485</name>
</gene>
<sequence length="387" mass="45003">MNAAIMENGKLIRITHHLTKRRLQHVRATCKFYCPECRQEVQLKLGEHRVYHFAHIQLTACSLAASGETAYHQAGKARMKAWLIQIGLDPVLEKYVSEVQQRPDVTVTEGDINYAMEFQCANISQQELHKRTEGLKRAGLYPIWIIGANRFKRLSSQLFSFSSIHWGILRQSQKNKLIFYCPIQHRFIHLDQIVVFQPTKICAAITVRPASAYRHLTALLTASSSKDLLHNQWLRCIQQFRQRPPRILSNESKRLRHIFYEHHQTAFPFLPAALFIPLTEAYIFASPVYVWQGYLYDWMIRKKGTGPVTIQRLIKEINRCVQTKEVKLRYANVTIEEIKEVIISYVNGLVKLGFLYMTKEGHYQVTANQKPIRTAAEALKRDAFLFH</sequence>
<dbReference type="PIRSF" id="PIRSF007487">
    <property type="entry name" value="Competence-induced_CoiA_bac"/>
    <property type="match status" value="1"/>
</dbReference>
<dbReference type="RefSeq" id="WP_071167778.1">
    <property type="nucleotide sequence ID" value="NZ_CP017786.1"/>
</dbReference>
<dbReference type="EMBL" id="CP017786">
    <property type="protein sequence ID" value="AOZ87667.1"/>
    <property type="molecule type" value="Genomic_DNA"/>
</dbReference>
<dbReference type="InterPro" id="IPR010330">
    <property type="entry name" value="CoiA_nuc"/>
</dbReference>
<feature type="domain" description="Competence protein CoiA-like N-terminal" evidence="2">
    <location>
        <begin position="16"/>
        <end position="63"/>
    </location>
</feature>
<dbReference type="InterPro" id="IPR021176">
    <property type="entry name" value="Competence-induced_CoiA"/>
</dbReference>
<feature type="domain" description="Competence protein CoiA nuclease-like" evidence="1">
    <location>
        <begin position="68"/>
        <end position="213"/>
    </location>
</feature>
<dbReference type="Proteomes" id="UP000177709">
    <property type="component" value="Chromosome"/>
</dbReference>
<feature type="domain" description="Competence protein CoiA C-terminal" evidence="3">
    <location>
        <begin position="231"/>
        <end position="379"/>
    </location>
</feature>
<dbReference type="Pfam" id="PF06054">
    <property type="entry name" value="CoiA_nuc"/>
    <property type="match status" value="1"/>
</dbReference>
<dbReference type="AlphaFoldDB" id="A0AAC9NAN6"/>
<protein>
    <submittedName>
        <fullName evidence="4">Competence protein</fullName>
    </submittedName>
</protein>
<evidence type="ECO:0000313" key="4">
    <source>
        <dbReference type="EMBL" id="AOZ87667.1"/>
    </source>
</evidence>
<accession>A0AAC9NAN6</accession>